<organism evidence="10 11">
    <name type="scientific">Candidatus Niyogibacteria bacterium RIFCSPLOWO2_12_FULL_41_13</name>
    <dbReference type="NCBI Taxonomy" id="1801726"/>
    <lineage>
        <taxon>Bacteria</taxon>
        <taxon>Candidatus Niyogiibacteriota</taxon>
    </lineage>
</organism>
<feature type="transmembrane region" description="Helical" evidence="9">
    <location>
        <begin position="6"/>
        <end position="25"/>
    </location>
</feature>
<dbReference type="Pfam" id="PF03840">
    <property type="entry name" value="SecG"/>
    <property type="match status" value="1"/>
</dbReference>
<comment type="subcellular location">
    <subcellularLocation>
        <location evidence="9">Cell membrane</location>
        <topology evidence="9">Multi-pass membrane protein</topology>
    </subcellularLocation>
    <subcellularLocation>
        <location evidence="1">Membrane</location>
        <topology evidence="1">Multi-pass membrane protein</topology>
    </subcellularLocation>
</comment>
<evidence type="ECO:0000256" key="5">
    <source>
        <dbReference type="ARBA" id="ARBA00022927"/>
    </source>
</evidence>
<dbReference type="NCBIfam" id="TIGR00810">
    <property type="entry name" value="secG"/>
    <property type="match status" value="1"/>
</dbReference>
<keyword evidence="6 9" id="KW-1133">Transmembrane helix</keyword>
<evidence type="ECO:0000256" key="7">
    <source>
        <dbReference type="ARBA" id="ARBA00023010"/>
    </source>
</evidence>
<keyword evidence="3 9" id="KW-0813">Transport</keyword>
<accession>A0A1G2F4X3</accession>
<comment type="function">
    <text evidence="9">Involved in protein export. Participates in an early event of protein translocation.</text>
</comment>
<evidence type="ECO:0000256" key="4">
    <source>
        <dbReference type="ARBA" id="ARBA00022692"/>
    </source>
</evidence>
<evidence type="ECO:0000256" key="1">
    <source>
        <dbReference type="ARBA" id="ARBA00004141"/>
    </source>
</evidence>
<evidence type="ECO:0000256" key="3">
    <source>
        <dbReference type="ARBA" id="ARBA00022448"/>
    </source>
</evidence>
<name>A0A1G2F4X3_9BACT</name>
<evidence type="ECO:0000256" key="2">
    <source>
        <dbReference type="ARBA" id="ARBA00008445"/>
    </source>
</evidence>
<dbReference type="STRING" id="1801726.A3H02_01110"/>
<evidence type="ECO:0000256" key="9">
    <source>
        <dbReference type="RuleBase" id="RU365087"/>
    </source>
</evidence>
<evidence type="ECO:0000256" key="6">
    <source>
        <dbReference type="ARBA" id="ARBA00022989"/>
    </source>
</evidence>
<dbReference type="GO" id="GO:0015450">
    <property type="term" value="F:protein-transporting ATPase activity"/>
    <property type="evidence" value="ECO:0007669"/>
    <property type="project" value="UniProtKB-UniRule"/>
</dbReference>
<gene>
    <name evidence="10" type="ORF">A3H02_01110</name>
</gene>
<dbReference type="GO" id="GO:0005886">
    <property type="term" value="C:plasma membrane"/>
    <property type="evidence" value="ECO:0007669"/>
    <property type="project" value="UniProtKB-SubCell"/>
</dbReference>
<dbReference type="Proteomes" id="UP000176787">
    <property type="component" value="Unassembled WGS sequence"/>
</dbReference>
<dbReference type="EMBL" id="MHMS01000004">
    <property type="protein sequence ID" value="OGZ32648.1"/>
    <property type="molecule type" value="Genomic_DNA"/>
</dbReference>
<evidence type="ECO:0000313" key="10">
    <source>
        <dbReference type="EMBL" id="OGZ32648.1"/>
    </source>
</evidence>
<protein>
    <recommendedName>
        <fullName evidence="9">Protein-export membrane protein SecG</fullName>
    </recommendedName>
</protein>
<evidence type="ECO:0000313" key="11">
    <source>
        <dbReference type="Proteomes" id="UP000176787"/>
    </source>
</evidence>
<keyword evidence="7 9" id="KW-0811">Translocation</keyword>
<keyword evidence="8 9" id="KW-0472">Membrane</keyword>
<keyword evidence="5 9" id="KW-0653">Protein transport</keyword>
<dbReference type="GO" id="GO:0009306">
    <property type="term" value="P:protein secretion"/>
    <property type="evidence" value="ECO:0007669"/>
    <property type="project" value="UniProtKB-UniRule"/>
</dbReference>
<reference evidence="10 11" key="1">
    <citation type="journal article" date="2016" name="Nat. Commun.">
        <title>Thousands of microbial genomes shed light on interconnected biogeochemical processes in an aquifer system.</title>
        <authorList>
            <person name="Anantharaman K."/>
            <person name="Brown C.T."/>
            <person name="Hug L.A."/>
            <person name="Sharon I."/>
            <person name="Castelle C.J."/>
            <person name="Probst A.J."/>
            <person name="Thomas B.C."/>
            <person name="Singh A."/>
            <person name="Wilkins M.J."/>
            <person name="Karaoz U."/>
            <person name="Brodie E.L."/>
            <person name="Williams K.H."/>
            <person name="Hubbard S.S."/>
            <person name="Banfield J.F."/>
        </authorList>
    </citation>
    <scope>NUCLEOTIDE SEQUENCE [LARGE SCALE GENOMIC DNA]</scope>
</reference>
<comment type="caution">
    <text evidence="10">The sequence shown here is derived from an EMBL/GenBank/DDBJ whole genome shotgun (WGS) entry which is preliminary data.</text>
</comment>
<proteinExistence type="inferred from homology"/>
<evidence type="ECO:0000256" key="8">
    <source>
        <dbReference type="ARBA" id="ARBA00023136"/>
    </source>
</evidence>
<dbReference type="InterPro" id="IPR004692">
    <property type="entry name" value="SecG"/>
</dbReference>
<keyword evidence="9" id="KW-1003">Cell membrane</keyword>
<feature type="transmembrane region" description="Helical" evidence="9">
    <location>
        <begin position="52"/>
        <end position="73"/>
    </location>
</feature>
<sequence>MESVKSLFPYFQIGVSALLIAFILLQRRGSGLGEALGGGSEFYRSRRGIEKILFNGAIILGILFFILAFFTFIS</sequence>
<dbReference type="AlphaFoldDB" id="A0A1G2F4X3"/>
<keyword evidence="4 9" id="KW-0812">Transmembrane</keyword>
<comment type="similarity">
    <text evidence="2 9">Belongs to the SecG family.</text>
</comment>